<gene>
    <name evidence="1" type="ORF">RF007C_10155</name>
</gene>
<reference evidence="1 2" key="1">
    <citation type="journal article" date="2014" name="PLoS ONE">
        <title>Rumen cellulosomics: divergent fiber-degrading strategies revealed by comparative genome-wide analysis of six ruminococcal strains.</title>
        <authorList>
            <person name="Dassa B."/>
            <person name="Borovok I."/>
            <person name="Ruimy-Israeli V."/>
            <person name="Lamed R."/>
            <person name="Flint H.J."/>
            <person name="Duncan S.H."/>
            <person name="Henrissat B."/>
            <person name="Coutinho P."/>
            <person name="Morrison M."/>
            <person name="Mosoni P."/>
            <person name="Yeoman C.J."/>
            <person name="White B.A."/>
            <person name="Bayer E.A."/>
        </authorList>
    </citation>
    <scope>NUCLEOTIDE SEQUENCE [LARGE SCALE GENOMIC DNA]</scope>
    <source>
        <strain evidence="1 2">007c</strain>
    </source>
</reference>
<accession>W7UXC6</accession>
<comment type="caution">
    <text evidence="1">The sequence shown here is derived from an EMBL/GenBank/DDBJ whole genome shotgun (WGS) entry which is preliminary data.</text>
</comment>
<name>W7UXC6_RUMFL</name>
<organism evidence="1 2">
    <name type="scientific">Ruminococcus flavefaciens 007c</name>
    <dbReference type="NCBI Taxonomy" id="1341157"/>
    <lineage>
        <taxon>Bacteria</taxon>
        <taxon>Bacillati</taxon>
        <taxon>Bacillota</taxon>
        <taxon>Clostridia</taxon>
        <taxon>Eubacteriales</taxon>
        <taxon>Oscillospiraceae</taxon>
        <taxon>Ruminococcus</taxon>
    </lineage>
</organism>
<evidence type="ECO:0000313" key="1">
    <source>
        <dbReference type="EMBL" id="EWM53325.1"/>
    </source>
</evidence>
<dbReference type="PATRIC" id="fig|1341157.4.peg.2101"/>
<keyword evidence="2" id="KW-1185">Reference proteome</keyword>
<sequence length="38" mass="4444">MFHDTGIMLGDYITRTVYTSQLRDSKMKIGNLRRRIGV</sequence>
<protein>
    <submittedName>
        <fullName evidence="1">Uncharacterized protein</fullName>
    </submittedName>
</protein>
<dbReference type="EMBL" id="ATAX01000026">
    <property type="protein sequence ID" value="EWM53325.1"/>
    <property type="molecule type" value="Genomic_DNA"/>
</dbReference>
<dbReference type="AlphaFoldDB" id="W7UXC6"/>
<proteinExistence type="predicted"/>
<dbReference type="Proteomes" id="UP000019365">
    <property type="component" value="Unassembled WGS sequence"/>
</dbReference>
<evidence type="ECO:0000313" key="2">
    <source>
        <dbReference type="Proteomes" id="UP000019365"/>
    </source>
</evidence>